<feature type="compositionally biased region" description="Polar residues" evidence="2">
    <location>
        <begin position="895"/>
        <end position="908"/>
    </location>
</feature>
<feature type="compositionally biased region" description="Polar residues" evidence="2">
    <location>
        <begin position="654"/>
        <end position="667"/>
    </location>
</feature>
<feature type="compositionally biased region" description="Basic and acidic residues" evidence="2">
    <location>
        <begin position="1325"/>
        <end position="1344"/>
    </location>
</feature>
<dbReference type="PANTHER" id="PTHR18839">
    <property type="entry name" value="MITOTIC INTERACTOR AND SUBSTRATE OF PLK1 MISP FAMILY MEMBER"/>
    <property type="match status" value="1"/>
</dbReference>
<dbReference type="PANTHER" id="PTHR18839:SF0">
    <property type="entry name" value="MITOTIC INTERACTOR AND SUBSTRATE OF PLK1 ISOFORM X1-RELATED"/>
    <property type="match status" value="1"/>
</dbReference>
<feature type="region of interest" description="Disordered" evidence="2">
    <location>
        <begin position="889"/>
        <end position="921"/>
    </location>
</feature>
<proteinExistence type="predicted"/>
<evidence type="ECO:0000259" key="3">
    <source>
        <dbReference type="Pfam" id="PF15304"/>
    </source>
</evidence>
<sequence length="1876" mass="210539">MTEFKGELDSAVSKYLTQVKEITSPNTQRDLPKVQFKFDPEEIKSTNTSFDDPESELNFGDDYEDLQINIAPLVDPLHCTDCPGEHFEEPYYENCIESGYDEHIYENVENSTENEENHHYDILSNVPKPSLPPKPDFLSQLAAQQSAPVKKIWNPFVNSAIDADEFPETNPFNSTRMVETNEQTMIIDGLDTSDLGSSGEDTISVEEWPLPPTPPAEDVKCILEDVPLPPPPPEMALQQLEEVIRKEEERRMSVHLQKEAIEQKYGLKAKTEEPDAEAVNTNISSLDSMQEEEMENTFIAPPKLIELQEESSTDDDAPAIRHSLIIDLQDSCLVIPHTPKPSESVKSNVFNFTDHNSNVNEDNEEEKNQQIIYQNVKNNFRECIDFPVSNDKFPNTYSPEINENDFISLPARIDKLAITGQEIPDIPEESEELNNDISLQDEYDSINDISHTNIETIAAPPSEFQTDEGSDGIYTAALIDLHSGPSSLANTSSSNISVGNLEIEENINSLHEEITTKQAISSKESIVSFGYLNPPRSSSKVFGPKIELKKIHNTHDKDHWFDKPKESLPKPGLLTFVEPSLGVEQKRKSVIKEITVKAKRKDTWIKINDLHDNSSSGPKSLPLKKSQSFSFDTRNPIQKKNPWKNITTKDDLSAKNNNLEGTSNSLGKKTELLSKNDVANEKFYSLPKQDKPVSEWSSRDFNGTSHSFNNGSLAALGINKHTFKTANLASLKMKKHEKNSWVVQDNVNIKSSNSNTKDCDFLETKKDIIRDENFIEYEEKTFSTNAEESDSLLSEILPKSTGQDVNHSYVQNSIQFLWSDKSSKCEKDQMYSVNAFKNESNDISSDMNSISSIVTDCELNEDNKKHNTKEIAFKSDFIEIGELLTEEADDHEKNSCANPENTEISHNINQREEDQYEDSLCSQYSEETTFEKALHKESQDAHPQKIASYYEPETFSKTTFQKQNKENNFRSSDLFELAKIGTSSKEDFNQRFDQSQSLQEGFSDSRGFSEWSTIESVLSKDAPETSSQNVELKPVDETCNQTINKKINKEDQSGSSKYSECNKLEIISVEDDSSQNINQIPSIQESCISSSKISSQSETRTTSTKEAPSLPKKRSVVYESILENRKSTSAYWERRMVEAKAMEDDGGWESVANVEFQPHHVVEESPENVNPGLDFLPAPPPQFDNSLSDDCENVEPTSGPVDDDSLQEPTFLIDPPPPMEETPPQQEPDNLMNTNIKQENKVPAKQYVYGVNEQSAEDLQRGIWTDDLDHFTSTRAAFTCNKTGSARIVETMIKKSASQENIIEAEIRAQQHKEEQLRMEGTLKGVRERESSSPASHESDEGFVDRVAPEDASNQFTNSTNLITTNGYTHTIAGTDGEPVIYDAVPPPAYNAQGSLLGLSKSTETKIALEIRELKEREEELKMIRERLNESRQGFNEEDDTQSNSSRDQLLDDHLTSLTATTDEGNYSECGDPVFPEDKSSTSSNSGMSTPDLMSRGNLFEGSSRRRTMTVMPFQEDAAEDEQPVYHRMQKESVIEREIRLAGEREDAFRAEKGLLSSSTETKSPSVRSTVSAPQDPVNDARDLTHRMATSRIQQEIQEVSIKEKELRDAGTILTTSEESVDSKVTRLSDLAELNWGNDSPLRSPSQSSSGGRRGSSAFSPTSSPVPNFTPSPVVYRNNLKKSLSTTNLATSPISTSNVRAPKGLMQKFIASRGKMTTSAFSSTSTNGNIPTDRGIPTRPMRVEPKVAVIRREQNQRLNNQTTEQQKTLYRRSYCTAGEKIQSELKEMQRREEELRILRAASLATSQPNLADLGLDDGPSESSVERESNGLQSAVSNPNLLDDESSQQPQVIEKGVRRRSALIAQWENRIQQTIDT</sequence>
<comment type="caution">
    <text evidence="4">The sequence shown here is derived from an EMBL/GenBank/DDBJ whole genome shotgun (WGS) entry which is preliminary data.</text>
</comment>
<dbReference type="EMBL" id="CAXKWB010002457">
    <property type="protein sequence ID" value="CAL4067012.1"/>
    <property type="molecule type" value="Genomic_DNA"/>
</dbReference>
<dbReference type="InterPro" id="IPR042779">
    <property type="entry name" value="MISP/MISP3-like"/>
</dbReference>
<reference evidence="4 5" key="1">
    <citation type="submission" date="2024-05" db="EMBL/GenBank/DDBJ databases">
        <authorList>
            <person name="Wallberg A."/>
        </authorList>
    </citation>
    <scope>NUCLEOTIDE SEQUENCE [LARGE SCALE GENOMIC DNA]</scope>
</reference>
<feature type="region of interest" description="Disordered" evidence="2">
    <location>
        <begin position="1323"/>
        <end position="1344"/>
    </location>
</feature>
<feature type="compositionally biased region" description="Polar residues" evidence="2">
    <location>
        <begin position="1829"/>
        <end position="1839"/>
    </location>
</feature>
<feature type="domain" description="A-kinase anchor protein 2 C-terminal" evidence="3">
    <location>
        <begin position="1576"/>
        <end position="1872"/>
    </location>
</feature>
<feature type="region of interest" description="Disordered" evidence="2">
    <location>
        <begin position="1635"/>
        <end position="1674"/>
    </location>
</feature>
<feature type="compositionally biased region" description="Low complexity" evidence="2">
    <location>
        <begin position="1087"/>
        <end position="1097"/>
    </location>
</feature>
<dbReference type="InterPro" id="IPR029304">
    <property type="entry name" value="AKAP2_C"/>
</dbReference>
<feature type="region of interest" description="Disordered" evidence="2">
    <location>
        <begin position="191"/>
        <end position="213"/>
    </location>
</feature>
<gene>
    <name evidence="4" type="ORF">MNOR_LOCUS6098</name>
</gene>
<dbReference type="Pfam" id="PF15304">
    <property type="entry name" value="AKAP2_C"/>
    <property type="match status" value="1"/>
</dbReference>
<keyword evidence="5" id="KW-1185">Reference proteome</keyword>
<name>A0AAV2PZF6_MEGNR</name>
<feature type="region of interest" description="Disordered" evidence="2">
    <location>
        <begin position="1809"/>
        <end position="1854"/>
    </location>
</feature>
<organism evidence="4 5">
    <name type="scientific">Meganyctiphanes norvegica</name>
    <name type="common">Northern krill</name>
    <name type="synonym">Thysanopoda norvegica</name>
    <dbReference type="NCBI Taxonomy" id="48144"/>
    <lineage>
        <taxon>Eukaryota</taxon>
        <taxon>Metazoa</taxon>
        <taxon>Ecdysozoa</taxon>
        <taxon>Arthropoda</taxon>
        <taxon>Crustacea</taxon>
        <taxon>Multicrustacea</taxon>
        <taxon>Malacostraca</taxon>
        <taxon>Eumalacostraca</taxon>
        <taxon>Eucarida</taxon>
        <taxon>Euphausiacea</taxon>
        <taxon>Euphausiidae</taxon>
        <taxon>Meganyctiphanes</taxon>
    </lineage>
</organism>
<keyword evidence="1" id="KW-0175">Coiled coil</keyword>
<evidence type="ECO:0000256" key="1">
    <source>
        <dbReference type="ARBA" id="ARBA00023054"/>
    </source>
</evidence>
<dbReference type="Proteomes" id="UP001497623">
    <property type="component" value="Unassembled WGS sequence"/>
</dbReference>
<feature type="region of interest" description="Disordered" evidence="2">
    <location>
        <begin position="1553"/>
        <end position="1579"/>
    </location>
</feature>
<feature type="region of interest" description="Disordered" evidence="2">
    <location>
        <begin position="633"/>
        <end position="668"/>
    </location>
</feature>
<protein>
    <recommendedName>
        <fullName evidence="3">A-kinase anchor protein 2 C-terminal domain-containing protein</fullName>
    </recommendedName>
</protein>
<feature type="compositionally biased region" description="Polar residues" evidence="2">
    <location>
        <begin position="1456"/>
        <end position="1465"/>
    </location>
</feature>
<feature type="compositionally biased region" description="Polar residues" evidence="2">
    <location>
        <begin position="1718"/>
        <end position="1730"/>
    </location>
</feature>
<evidence type="ECO:0000313" key="5">
    <source>
        <dbReference type="Proteomes" id="UP001497623"/>
    </source>
</evidence>
<feature type="compositionally biased region" description="Polar residues" evidence="2">
    <location>
        <begin position="1662"/>
        <end position="1671"/>
    </location>
</feature>
<accession>A0AAV2PZF6</accession>
<evidence type="ECO:0000256" key="2">
    <source>
        <dbReference type="SAM" id="MobiDB-lite"/>
    </source>
</evidence>
<feature type="compositionally biased region" description="Polar residues" evidence="2">
    <location>
        <begin position="1556"/>
        <end position="1573"/>
    </location>
</feature>
<feature type="region of interest" description="Disordered" evidence="2">
    <location>
        <begin position="1718"/>
        <end position="1739"/>
    </location>
</feature>
<feature type="region of interest" description="Disordered" evidence="2">
    <location>
        <begin position="1428"/>
        <end position="1499"/>
    </location>
</feature>
<feature type="region of interest" description="Disordered" evidence="2">
    <location>
        <begin position="1192"/>
        <end position="1226"/>
    </location>
</feature>
<feature type="compositionally biased region" description="Low complexity" evidence="2">
    <location>
        <begin position="1640"/>
        <end position="1661"/>
    </location>
</feature>
<feature type="region of interest" description="Disordered" evidence="2">
    <location>
        <begin position="1087"/>
        <end position="1111"/>
    </location>
</feature>
<evidence type="ECO:0000313" key="4">
    <source>
        <dbReference type="EMBL" id="CAL4067012.1"/>
    </source>
</evidence>